<keyword evidence="10" id="KW-1185">Reference proteome</keyword>
<dbReference type="GO" id="GO:0010008">
    <property type="term" value="C:endosome membrane"/>
    <property type="evidence" value="ECO:0007669"/>
    <property type="project" value="UniProtKB-SubCell"/>
</dbReference>
<dbReference type="Gene3D" id="1.10.10.10">
    <property type="entry name" value="Winged helix-like DNA-binding domain superfamily/Winged helix DNA-binding domain"/>
    <property type="match status" value="2"/>
</dbReference>
<dbReference type="GO" id="GO:0072594">
    <property type="term" value="P:establishment of protein localization to organelle"/>
    <property type="evidence" value="ECO:0007669"/>
    <property type="project" value="UniProtKB-ARBA"/>
</dbReference>
<evidence type="ECO:0000256" key="8">
    <source>
        <dbReference type="ARBA" id="ARBA00023136"/>
    </source>
</evidence>
<keyword evidence="6" id="KW-0967">Endosome</keyword>
<dbReference type="GO" id="GO:0007034">
    <property type="term" value="P:vacuolar transport"/>
    <property type="evidence" value="ECO:0007669"/>
    <property type="project" value="UniProtKB-ARBA"/>
</dbReference>
<dbReference type="PANTHER" id="PTHR12806:SF0">
    <property type="entry name" value="VACUOLAR-SORTING PROTEIN SNF8"/>
    <property type="match status" value="1"/>
</dbReference>
<dbReference type="AlphaFoldDB" id="A0ABD3M1K1"/>
<dbReference type="GO" id="GO:0006886">
    <property type="term" value="P:intracellular protein transport"/>
    <property type="evidence" value="ECO:0007669"/>
    <property type="project" value="UniProtKB-ARBA"/>
</dbReference>
<gene>
    <name evidence="9" type="ORF">ACHAWU_001802</name>
</gene>
<evidence type="ECO:0000313" key="10">
    <source>
        <dbReference type="Proteomes" id="UP001530293"/>
    </source>
</evidence>
<dbReference type="Proteomes" id="UP001530293">
    <property type="component" value="Unassembled WGS sequence"/>
</dbReference>
<name>A0ABD3M1K1_9STRA</name>
<evidence type="ECO:0000313" key="9">
    <source>
        <dbReference type="EMBL" id="KAL3756599.1"/>
    </source>
</evidence>
<evidence type="ECO:0000256" key="5">
    <source>
        <dbReference type="ARBA" id="ARBA00022490"/>
    </source>
</evidence>
<dbReference type="InterPro" id="IPR040608">
    <property type="entry name" value="Snf8/Vps36"/>
</dbReference>
<comment type="subcellular location">
    <subcellularLocation>
        <location evidence="2">Cytoplasm</location>
    </subcellularLocation>
    <subcellularLocation>
        <location evidence="1">Endosome membrane</location>
        <topology evidence="1">Peripheral membrane protein</topology>
    </subcellularLocation>
</comment>
<dbReference type="Pfam" id="PF04157">
    <property type="entry name" value="EAP30"/>
    <property type="match status" value="1"/>
</dbReference>
<evidence type="ECO:0000256" key="2">
    <source>
        <dbReference type="ARBA" id="ARBA00004496"/>
    </source>
</evidence>
<keyword evidence="8" id="KW-0472">Membrane</keyword>
<accession>A0ABD3M1K1</accession>
<keyword evidence="4" id="KW-0813">Transport</keyword>
<dbReference type="FunFam" id="1.10.10.10:FF:000397">
    <property type="entry name" value="Vacuolar-sorting protein SNF8"/>
    <property type="match status" value="1"/>
</dbReference>
<keyword evidence="5" id="KW-0963">Cytoplasm</keyword>
<sequence length="257" mass="28890">MAHRKRGVGIARAGAAAIKPKADELKASDLASAIETIKKLEEKLADFAKTHKSSIQHDPEFRAKFLEMCVPLGVDPLSTSKSFWGAMLGLGEFYYELSVKVAEVCIASRSRNGGIIRVSEVKDILMQRGTKFQFADTYVKRSYNEDDIIKSVKKLSKLGSGFRTITVGQVVLIVSVPEELDNDHMQIMNLAEDDRYGQYGEVTIDNISRALRWNEERSNRALELLLGKGMLWLDVNRGEKSYWFPSLWNQGTTNVIK</sequence>
<dbReference type="SUPFAM" id="SSF46785">
    <property type="entry name" value="Winged helix' DNA-binding domain"/>
    <property type="match status" value="2"/>
</dbReference>
<dbReference type="PANTHER" id="PTHR12806">
    <property type="entry name" value="EAP30 SUBUNIT OF ELL COMPLEX"/>
    <property type="match status" value="1"/>
</dbReference>
<dbReference type="InterPro" id="IPR016689">
    <property type="entry name" value="ESCRT-2_cplx_Snf8"/>
</dbReference>
<reference evidence="9 10" key="1">
    <citation type="submission" date="2024-10" db="EMBL/GenBank/DDBJ databases">
        <title>Updated reference genomes for cyclostephanoid diatoms.</title>
        <authorList>
            <person name="Roberts W.R."/>
            <person name="Alverson A.J."/>
        </authorList>
    </citation>
    <scope>NUCLEOTIDE SEQUENCE [LARGE SCALE GENOMIC DNA]</scope>
    <source>
        <strain evidence="9 10">AJA232-27</strain>
    </source>
</reference>
<dbReference type="InterPro" id="IPR036390">
    <property type="entry name" value="WH_DNA-bd_sf"/>
</dbReference>
<evidence type="ECO:0000256" key="3">
    <source>
        <dbReference type="ARBA" id="ARBA00009834"/>
    </source>
</evidence>
<proteinExistence type="inferred from homology"/>
<evidence type="ECO:0000256" key="4">
    <source>
        <dbReference type="ARBA" id="ARBA00022448"/>
    </source>
</evidence>
<organism evidence="9 10">
    <name type="scientific">Discostella pseudostelligera</name>
    <dbReference type="NCBI Taxonomy" id="259834"/>
    <lineage>
        <taxon>Eukaryota</taxon>
        <taxon>Sar</taxon>
        <taxon>Stramenopiles</taxon>
        <taxon>Ochrophyta</taxon>
        <taxon>Bacillariophyta</taxon>
        <taxon>Coscinodiscophyceae</taxon>
        <taxon>Thalassiosirophycidae</taxon>
        <taxon>Stephanodiscales</taxon>
        <taxon>Stephanodiscaceae</taxon>
        <taxon>Discostella</taxon>
    </lineage>
</organism>
<evidence type="ECO:0008006" key="11">
    <source>
        <dbReference type="Google" id="ProtNLM"/>
    </source>
</evidence>
<protein>
    <recommendedName>
        <fullName evidence="11">Vacuolar-sorting protein SNF8</fullName>
    </recommendedName>
</protein>
<comment type="caution">
    <text evidence="9">The sequence shown here is derived from an EMBL/GenBank/DDBJ whole genome shotgun (WGS) entry which is preliminary data.</text>
</comment>
<keyword evidence="7" id="KW-0653">Protein transport</keyword>
<evidence type="ECO:0000256" key="7">
    <source>
        <dbReference type="ARBA" id="ARBA00022927"/>
    </source>
</evidence>
<dbReference type="InterPro" id="IPR036388">
    <property type="entry name" value="WH-like_DNA-bd_sf"/>
</dbReference>
<evidence type="ECO:0000256" key="6">
    <source>
        <dbReference type="ARBA" id="ARBA00022753"/>
    </source>
</evidence>
<evidence type="ECO:0000256" key="1">
    <source>
        <dbReference type="ARBA" id="ARBA00004481"/>
    </source>
</evidence>
<comment type="similarity">
    <text evidence="3">Belongs to the SNF8 family.</text>
</comment>
<dbReference type="EMBL" id="JALLBG020000302">
    <property type="protein sequence ID" value="KAL3756599.1"/>
    <property type="molecule type" value="Genomic_DNA"/>
</dbReference>
<dbReference type="GO" id="GO:0006511">
    <property type="term" value="P:ubiquitin-dependent protein catabolic process"/>
    <property type="evidence" value="ECO:0007669"/>
    <property type="project" value="UniProtKB-ARBA"/>
</dbReference>
<dbReference type="Gene3D" id="6.10.140.180">
    <property type="match status" value="1"/>
</dbReference>